<name>A0A4R3KUJ7_9FIRM</name>
<dbReference type="OrthoDB" id="1708324at2"/>
<accession>A0A4R3KUJ7</accession>
<evidence type="ECO:0000313" key="2">
    <source>
        <dbReference type="Proteomes" id="UP000294567"/>
    </source>
</evidence>
<dbReference type="EMBL" id="SMAE01000007">
    <property type="protein sequence ID" value="TCS88721.1"/>
    <property type="molecule type" value="Genomic_DNA"/>
</dbReference>
<sequence>MKIRLVPRKYIKKAYEKKNQEGNVELKKDLGIKNIDKIPKELFQVLGETLSFVEDINNMEVDKDEDK</sequence>
<proteinExistence type="predicted"/>
<comment type="caution">
    <text evidence="1">The sequence shown here is derived from an EMBL/GenBank/DDBJ whole genome shotgun (WGS) entry which is preliminary data.</text>
</comment>
<dbReference type="RefSeq" id="WP_132027764.1">
    <property type="nucleotide sequence ID" value="NZ_CP068564.1"/>
</dbReference>
<keyword evidence="2" id="KW-1185">Reference proteome</keyword>
<gene>
    <name evidence="1" type="ORF">EDD65_10774</name>
</gene>
<protein>
    <submittedName>
        <fullName evidence="1">Uncharacterized protein</fullName>
    </submittedName>
</protein>
<dbReference type="AlphaFoldDB" id="A0A4R3KUJ7"/>
<organism evidence="1 2">
    <name type="scientific">Keratinibaculum paraultunense</name>
    <dbReference type="NCBI Taxonomy" id="1278232"/>
    <lineage>
        <taxon>Bacteria</taxon>
        <taxon>Bacillati</taxon>
        <taxon>Bacillota</taxon>
        <taxon>Tissierellia</taxon>
        <taxon>Tissierellales</taxon>
        <taxon>Tepidimicrobiaceae</taxon>
        <taxon>Keratinibaculum</taxon>
    </lineage>
</organism>
<evidence type="ECO:0000313" key="1">
    <source>
        <dbReference type="EMBL" id="TCS88721.1"/>
    </source>
</evidence>
<reference evidence="1 2" key="1">
    <citation type="submission" date="2019-03" db="EMBL/GenBank/DDBJ databases">
        <title>Genomic Encyclopedia of Type Strains, Phase IV (KMG-IV): sequencing the most valuable type-strain genomes for metagenomic binning, comparative biology and taxonomic classification.</title>
        <authorList>
            <person name="Goeker M."/>
        </authorList>
    </citation>
    <scope>NUCLEOTIDE SEQUENCE [LARGE SCALE GENOMIC DNA]</scope>
    <source>
        <strain evidence="1 2">DSM 26752</strain>
    </source>
</reference>
<dbReference type="Proteomes" id="UP000294567">
    <property type="component" value="Unassembled WGS sequence"/>
</dbReference>